<dbReference type="Pfam" id="PF21787">
    <property type="entry name" value="TNP-like_RNaseH_N"/>
    <property type="match status" value="1"/>
</dbReference>
<dbReference type="AlphaFoldDB" id="A0AAV8X9R1"/>
<comment type="caution">
    <text evidence="2">The sequence shown here is derived from an EMBL/GenBank/DDBJ whole genome shotgun (WGS) entry which is preliminary data.</text>
</comment>
<feature type="domain" description="Transposable element P transposase-like RNase H" evidence="1">
    <location>
        <begin position="177"/>
        <end position="309"/>
    </location>
</feature>
<sequence length="383" mass="43553">LSEEHVVEGSKVRELDLSRMLPSTSKECAYVVDLVSSTSEFTETTVEKILIPAHHLLRLNIFVRLDYQKEEHEILQSVNVTREKNLTLNVESFIKWWGEWGRRTAKIHYKMKNFQARLANAEKVANCSNFTNLLESVNETTYTFIMQQCQRLSASFKKFCLPSQKTLTNLLTHISLRPGINGDIVNCLTNTVSKLKNPNDKLCAVAFDEISLSSLLSYNRKHDCIDGLEHFGNKRTPHIASYANVFMIKGICRQWKQPFSFTFSSGPAKSPEIKDMIKKVITSCQSIGLNVVATICDQGSSNQAAINALLKETNENCLRDGIENKYFGFLVNGAEIIPIYDVPHLFKGMRNNLLNKNLHFMIDGAQKFEMETYRTILYVGYDG</sequence>
<reference evidence="2" key="1">
    <citation type="journal article" date="2023" name="Insect Mol. Biol.">
        <title>Genome sequencing provides insights into the evolution of gene families encoding plant cell wall-degrading enzymes in longhorned beetles.</title>
        <authorList>
            <person name="Shin N.R."/>
            <person name="Okamura Y."/>
            <person name="Kirsch R."/>
            <person name="Pauchet Y."/>
        </authorList>
    </citation>
    <scope>NUCLEOTIDE SEQUENCE</scope>
    <source>
        <strain evidence="2">RBIC_L_NR</strain>
    </source>
</reference>
<keyword evidence="3" id="KW-1185">Reference proteome</keyword>
<protein>
    <recommendedName>
        <fullName evidence="1">Transposable element P transposase-like RNase H domain-containing protein</fullName>
    </recommendedName>
</protein>
<name>A0AAV8X9R1_9CUCU</name>
<gene>
    <name evidence="2" type="ORF">NQ314_012959</name>
</gene>
<feature type="non-terminal residue" evidence="2">
    <location>
        <position position="1"/>
    </location>
</feature>
<dbReference type="EMBL" id="JANEYF010003618">
    <property type="protein sequence ID" value="KAJ8935141.1"/>
    <property type="molecule type" value="Genomic_DNA"/>
</dbReference>
<evidence type="ECO:0000313" key="3">
    <source>
        <dbReference type="Proteomes" id="UP001162156"/>
    </source>
</evidence>
<evidence type="ECO:0000313" key="2">
    <source>
        <dbReference type="EMBL" id="KAJ8935141.1"/>
    </source>
</evidence>
<proteinExistence type="predicted"/>
<accession>A0AAV8X9R1</accession>
<evidence type="ECO:0000259" key="1">
    <source>
        <dbReference type="Pfam" id="PF21787"/>
    </source>
</evidence>
<organism evidence="2 3">
    <name type="scientific">Rhamnusium bicolor</name>
    <dbReference type="NCBI Taxonomy" id="1586634"/>
    <lineage>
        <taxon>Eukaryota</taxon>
        <taxon>Metazoa</taxon>
        <taxon>Ecdysozoa</taxon>
        <taxon>Arthropoda</taxon>
        <taxon>Hexapoda</taxon>
        <taxon>Insecta</taxon>
        <taxon>Pterygota</taxon>
        <taxon>Neoptera</taxon>
        <taxon>Endopterygota</taxon>
        <taxon>Coleoptera</taxon>
        <taxon>Polyphaga</taxon>
        <taxon>Cucujiformia</taxon>
        <taxon>Chrysomeloidea</taxon>
        <taxon>Cerambycidae</taxon>
        <taxon>Lepturinae</taxon>
        <taxon>Rhagiini</taxon>
        <taxon>Rhamnusium</taxon>
    </lineage>
</organism>
<dbReference type="InterPro" id="IPR048365">
    <property type="entry name" value="TNP-like_RNaseH_N"/>
</dbReference>
<dbReference type="Proteomes" id="UP001162156">
    <property type="component" value="Unassembled WGS sequence"/>
</dbReference>